<dbReference type="InterPro" id="IPR013517">
    <property type="entry name" value="FG-GAP"/>
</dbReference>
<dbReference type="PANTHER" id="PTHR44103">
    <property type="entry name" value="PROPROTEIN CONVERTASE P"/>
    <property type="match status" value="1"/>
</dbReference>
<dbReference type="Pfam" id="PF13517">
    <property type="entry name" value="FG-GAP_3"/>
    <property type="match status" value="2"/>
</dbReference>
<dbReference type="Gene3D" id="2.130.10.130">
    <property type="entry name" value="Integrin alpha, N-terminal"/>
    <property type="match status" value="2"/>
</dbReference>
<reference evidence="3" key="1">
    <citation type="submission" date="2016-10" db="EMBL/GenBank/DDBJ databases">
        <authorList>
            <person name="Varghese N."/>
            <person name="Submissions S."/>
        </authorList>
    </citation>
    <scope>NUCLEOTIDE SEQUENCE [LARGE SCALE GENOMIC DNA]</scope>
    <source>
        <strain evidence="3">IBRC-M 10761</strain>
    </source>
</reference>
<evidence type="ECO:0000256" key="1">
    <source>
        <dbReference type="ARBA" id="ARBA00022729"/>
    </source>
</evidence>
<dbReference type="Proteomes" id="UP000199403">
    <property type="component" value="Unassembled WGS sequence"/>
</dbReference>
<organism evidence="2 3">
    <name type="scientific">Cyclobacterium xiamenense</name>
    <dbReference type="NCBI Taxonomy" id="1297121"/>
    <lineage>
        <taxon>Bacteria</taxon>
        <taxon>Pseudomonadati</taxon>
        <taxon>Bacteroidota</taxon>
        <taxon>Cytophagia</taxon>
        <taxon>Cytophagales</taxon>
        <taxon>Cyclobacteriaceae</taxon>
        <taxon>Cyclobacterium</taxon>
    </lineage>
</organism>
<keyword evidence="1" id="KW-0732">Signal</keyword>
<dbReference type="OrthoDB" id="9816120at2"/>
<dbReference type="AlphaFoldDB" id="A0A1H7A9K4"/>
<name>A0A1H7A9K4_9BACT</name>
<evidence type="ECO:0000313" key="2">
    <source>
        <dbReference type="EMBL" id="SEJ62261.1"/>
    </source>
</evidence>
<dbReference type="InterPro" id="IPR028994">
    <property type="entry name" value="Integrin_alpha_N"/>
</dbReference>
<keyword evidence="3" id="KW-1185">Reference proteome</keyword>
<sequence>MIIPAHLPNKIAASLITLVGTVLLPPCMARQDTSGVPASKISFQKHTLSSTFLAEGAAIGDVNRDGLMDVMAGAYWFEAPDWTPHELEEPQEFYYDKGYSNAFISYGMDVNQDGWVDFVRIGFPGKEVQWFENPKNQAGQWKTHRISGSLGNESAGFFDMDKDGIKDIVGSIPETGEMVWFKAPGDPDDLAWEKYPISEKESPGTARFAHGMGMGDINGDGKMDLIITEGWWEGPEDPRQGPWKFHPADLGEPAAQMYVYDFNGDGLADVVSSSAHQLGVWWHEQRKSGQWETHLIDDSFTQTHGLELVDINGDGHPDLVTGKRYFAHMGNDPGEYDTPYLSWYEFVSGSDPQWIQHVIDTDSGVGVHVVTEDFTGNGLVDIVVGNKKGVFVFEQIRE</sequence>
<dbReference type="EMBL" id="FNZH01000006">
    <property type="protein sequence ID" value="SEJ62261.1"/>
    <property type="molecule type" value="Genomic_DNA"/>
</dbReference>
<protein>
    <submittedName>
        <fullName evidence="2">Repeat domain-containing protein</fullName>
    </submittedName>
</protein>
<dbReference type="SUPFAM" id="SSF69318">
    <property type="entry name" value="Integrin alpha N-terminal domain"/>
    <property type="match status" value="1"/>
</dbReference>
<gene>
    <name evidence="2" type="ORF">SAMN05192553_106134</name>
</gene>
<dbReference type="RefSeq" id="WP_092177236.1">
    <property type="nucleotide sequence ID" value="NZ_FNZH01000006.1"/>
</dbReference>
<proteinExistence type="predicted"/>
<dbReference type="STRING" id="1416801.SAMN05192553_106134"/>
<dbReference type="PANTHER" id="PTHR44103:SF1">
    <property type="entry name" value="PROPROTEIN CONVERTASE P"/>
    <property type="match status" value="1"/>
</dbReference>
<accession>A0A1H7A9K4</accession>
<evidence type="ECO:0000313" key="3">
    <source>
        <dbReference type="Proteomes" id="UP000199403"/>
    </source>
</evidence>